<dbReference type="EMBL" id="CALNXI010001841">
    <property type="protein sequence ID" value="CAH3178132.1"/>
    <property type="molecule type" value="Genomic_DNA"/>
</dbReference>
<evidence type="ECO:0000313" key="3">
    <source>
        <dbReference type="Proteomes" id="UP001159427"/>
    </source>
</evidence>
<reference evidence="1 3" key="1">
    <citation type="submission" date="2022-05" db="EMBL/GenBank/DDBJ databases">
        <authorList>
            <consortium name="Genoscope - CEA"/>
            <person name="William W."/>
        </authorList>
    </citation>
    <scope>NUCLEOTIDE SEQUENCE [LARGE SCALE GENOMIC DNA]</scope>
</reference>
<gene>
    <name evidence="2" type="ORF">PEVE_00011602</name>
    <name evidence="1" type="ORF">PEVE_00014856</name>
</gene>
<name>A0ABN8LZV7_9CNID</name>
<organism evidence="1 3">
    <name type="scientific">Porites evermanni</name>
    <dbReference type="NCBI Taxonomy" id="104178"/>
    <lineage>
        <taxon>Eukaryota</taxon>
        <taxon>Metazoa</taxon>
        <taxon>Cnidaria</taxon>
        <taxon>Anthozoa</taxon>
        <taxon>Hexacorallia</taxon>
        <taxon>Scleractinia</taxon>
        <taxon>Fungiina</taxon>
        <taxon>Poritidae</taxon>
        <taxon>Porites</taxon>
    </lineage>
</organism>
<feature type="non-terminal residue" evidence="1">
    <location>
        <position position="1"/>
    </location>
</feature>
<comment type="caution">
    <text evidence="1">The sequence shown here is derived from an EMBL/GenBank/DDBJ whole genome shotgun (WGS) entry which is preliminary data.</text>
</comment>
<proteinExistence type="predicted"/>
<evidence type="ECO:0000313" key="1">
    <source>
        <dbReference type="EMBL" id="CAH3022287.1"/>
    </source>
</evidence>
<accession>A0ABN8LZV7</accession>
<dbReference type="Proteomes" id="UP001159427">
    <property type="component" value="Unassembled WGS sequence"/>
</dbReference>
<feature type="non-terminal residue" evidence="1">
    <location>
        <position position="210"/>
    </location>
</feature>
<sequence length="210" mass="24183">NSGSKKKAGRRPTWREDDVTDLVDIVCNSEYFKRKIIFTNSKNTKNNEIYGKLLKDLKERALARGDEFSFTVNQVRNKLKKLISECKKAALTIKTATGIDRFQEEKNYGPWFAVLFALVKTRDSCQPDRAIEPTASGSSDESAGEKKLFVPIKNRGKKRKDFASSAVECMEKLLEKDPTKDLLEFYREENEKARKHEMQLMQMIMSTQVQ</sequence>
<dbReference type="EMBL" id="CALNXI010000213">
    <property type="protein sequence ID" value="CAH3022287.1"/>
    <property type="molecule type" value="Genomic_DNA"/>
</dbReference>
<evidence type="ECO:0000313" key="2">
    <source>
        <dbReference type="EMBL" id="CAH3178132.1"/>
    </source>
</evidence>
<keyword evidence="3" id="KW-1185">Reference proteome</keyword>
<protein>
    <submittedName>
        <fullName evidence="1">Uncharacterized protein</fullName>
    </submittedName>
</protein>